<evidence type="ECO:0000313" key="1">
    <source>
        <dbReference type="EMBL" id="RIB26365.1"/>
    </source>
</evidence>
<reference evidence="1 2" key="1">
    <citation type="submission" date="2018-06" db="EMBL/GenBank/DDBJ databases">
        <title>Comparative genomics reveals the genomic features of Rhizophagus irregularis, R. cerebriforme, R. diaphanum and Gigaspora rosea, and their symbiotic lifestyle signature.</title>
        <authorList>
            <person name="Morin E."/>
            <person name="San Clemente H."/>
            <person name="Chen E.C.H."/>
            <person name="De La Providencia I."/>
            <person name="Hainaut M."/>
            <person name="Kuo A."/>
            <person name="Kohler A."/>
            <person name="Murat C."/>
            <person name="Tang N."/>
            <person name="Roy S."/>
            <person name="Loubradou J."/>
            <person name="Henrissat B."/>
            <person name="Grigoriev I.V."/>
            <person name="Corradi N."/>
            <person name="Roux C."/>
            <person name="Martin F.M."/>
        </authorList>
    </citation>
    <scope>NUCLEOTIDE SEQUENCE [LARGE SCALE GENOMIC DNA]</scope>
    <source>
        <strain evidence="1 2">DAOM 194757</strain>
    </source>
</reference>
<proteinExistence type="predicted"/>
<dbReference type="AlphaFoldDB" id="A0A397VUV4"/>
<organism evidence="1 2">
    <name type="scientific">Gigaspora rosea</name>
    <dbReference type="NCBI Taxonomy" id="44941"/>
    <lineage>
        <taxon>Eukaryota</taxon>
        <taxon>Fungi</taxon>
        <taxon>Fungi incertae sedis</taxon>
        <taxon>Mucoromycota</taxon>
        <taxon>Glomeromycotina</taxon>
        <taxon>Glomeromycetes</taxon>
        <taxon>Diversisporales</taxon>
        <taxon>Gigasporaceae</taxon>
        <taxon>Gigaspora</taxon>
    </lineage>
</organism>
<keyword evidence="2" id="KW-1185">Reference proteome</keyword>
<dbReference type="OrthoDB" id="2438191at2759"/>
<dbReference type="Proteomes" id="UP000266673">
    <property type="component" value="Unassembled WGS sequence"/>
</dbReference>
<name>A0A397VUV4_9GLOM</name>
<protein>
    <submittedName>
        <fullName evidence="1">Uncharacterized protein</fullName>
    </submittedName>
</protein>
<accession>A0A397VUV4</accession>
<evidence type="ECO:0000313" key="2">
    <source>
        <dbReference type="Proteomes" id="UP000266673"/>
    </source>
</evidence>
<comment type="caution">
    <text evidence="1">The sequence shown here is derived from an EMBL/GenBank/DDBJ whole genome shotgun (WGS) entry which is preliminary data.</text>
</comment>
<gene>
    <name evidence="1" type="ORF">C2G38_2163420</name>
</gene>
<dbReference type="EMBL" id="QKWP01000137">
    <property type="protein sequence ID" value="RIB26365.1"/>
    <property type="molecule type" value="Genomic_DNA"/>
</dbReference>
<sequence>MRNFKRIDIKANCNVSISSRDKGDIARKKLAIKRTKRQFKAGSSMKRQNKKQRISKIIDLTNGAPQESQKINSNDNESKELGMSMMEKLEYKERMLIIAEHKEKLREL</sequence>